<keyword evidence="1" id="KW-0472">Membrane</keyword>
<organism evidence="2 3">
    <name type="scientific">Stenomitos frigidus AS-A4</name>
    <dbReference type="NCBI Taxonomy" id="2933935"/>
    <lineage>
        <taxon>Bacteria</taxon>
        <taxon>Bacillati</taxon>
        <taxon>Cyanobacteriota</taxon>
        <taxon>Cyanophyceae</taxon>
        <taxon>Leptolyngbyales</taxon>
        <taxon>Leptolyngbyaceae</taxon>
        <taxon>Stenomitos</taxon>
    </lineage>
</organism>
<dbReference type="RefSeq" id="WP_190449894.1">
    <property type="nucleotide sequence ID" value="NZ_JAMPLM010000042.1"/>
</dbReference>
<evidence type="ECO:0000256" key="1">
    <source>
        <dbReference type="SAM" id="Phobius"/>
    </source>
</evidence>
<name>A0ABV0KR24_9CYAN</name>
<proteinExistence type="predicted"/>
<dbReference type="EMBL" id="JAMPLM010000042">
    <property type="protein sequence ID" value="MEP1061698.1"/>
    <property type="molecule type" value="Genomic_DNA"/>
</dbReference>
<evidence type="ECO:0000313" key="2">
    <source>
        <dbReference type="EMBL" id="MEP1061698.1"/>
    </source>
</evidence>
<dbReference type="Proteomes" id="UP001476950">
    <property type="component" value="Unassembled WGS sequence"/>
</dbReference>
<reference evidence="2 3" key="1">
    <citation type="submission" date="2022-04" db="EMBL/GenBank/DDBJ databases">
        <title>Positive selection, recombination, and allopatry shape intraspecific diversity of widespread and dominant cyanobacteria.</title>
        <authorList>
            <person name="Wei J."/>
            <person name="Shu W."/>
            <person name="Hu C."/>
        </authorList>
    </citation>
    <scope>NUCLEOTIDE SEQUENCE [LARGE SCALE GENOMIC DNA]</scope>
    <source>
        <strain evidence="2 3">AS-A4</strain>
    </source>
</reference>
<keyword evidence="1" id="KW-0812">Transmembrane</keyword>
<sequence length="60" mass="6968">MSLFWYRAFVTVVVFYFTYIYKQFLKVGAMPALLILCVLKRSTSGAYAKRRRSPSKALPI</sequence>
<protein>
    <submittedName>
        <fullName evidence="2">Uncharacterized protein</fullName>
    </submittedName>
</protein>
<evidence type="ECO:0000313" key="3">
    <source>
        <dbReference type="Proteomes" id="UP001476950"/>
    </source>
</evidence>
<feature type="transmembrane region" description="Helical" evidence="1">
    <location>
        <begin position="5"/>
        <end position="21"/>
    </location>
</feature>
<accession>A0ABV0KR24</accession>
<keyword evidence="3" id="KW-1185">Reference proteome</keyword>
<comment type="caution">
    <text evidence="2">The sequence shown here is derived from an EMBL/GenBank/DDBJ whole genome shotgun (WGS) entry which is preliminary data.</text>
</comment>
<keyword evidence="1" id="KW-1133">Transmembrane helix</keyword>
<gene>
    <name evidence="2" type="ORF">NDI38_25330</name>
</gene>